<dbReference type="EMBL" id="CP113836">
    <property type="protein sequence ID" value="WAL69565.1"/>
    <property type="molecule type" value="Genomic_DNA"/>
</dbReference>
<keyword evidence="5" id="KW-0408">Iron</keyword>
<keyword evidence="4" id="KW-0479">Metal-binding</keyword>
<dbReference type="Proteomes" id="UP001163203">
    <property type="component" value="Chromosome"/>
</dbReference>
<dbReference type="SUPFAM" id="SSF50022">
    <property type="entry name" value="ISP domain"/>
    <property type="match status" value="1"/>
</dbReference>
<keyword evidence="9" id="KW-0472">Membrane</keyword>
<feature type="domain" description="Rieske" evidence="10">
    <location>
        <begin position="171"/>
        <end position="270"/>
    </location>
</feature>
<keyword evidence="3" id="KW-0001">2Fe-2S</keyword>
<feature type="transmembrane region" description="Helical" evidence="9">
    <location>
        <begin position="102"/>
        <end position="122"/>
    </location>
</feature>
<protein>
    <recommendedName>
        <fullName evidence="2">Cytochrome bc1 complex Rieske iron-sulfur subunit</fullName>
    </recommendedName>
    <alternativeName>
        <fullName evidence="8">Cytochrome bc1 reductase complex subunit QcrA</fullName>
    </alternativeName>
</protein>
<proteinExistence type="predicted"/>
<dbReference type="RefSeq" id="WP_268759650.1">
    <property type="nucleotide sequence ID" value="NZ_CP113836.1"/>
</dbReference>
<dbReference type="InterPro" id="IPR036922">
    <property type="entry name" value="Rieske_2Fe-2S_sf"/>
</dbReference>
<keyword evidence="9" id="KW-1133">Transmembrane helix</keyword>
<feature type="transmembrane region" description="Helical" evidence="9">
    <location>
        <begin position="41"/>
        <end position="62"/>
    </location>
</feature>
<evidence type="ECO:0000256" key="3">
    <source>
        <dbReference type="ARBA" id="ARBA00022714"/>
    </source>
</evidence>
<evidence type="ECO:0000259" key="10">
    <source>
        <dbReference type="PROSITE" id="PS51296"/>
    </source>
</evidence>
<gene>
    <name evidence="11" type="ORF">ORV05_17905</name>
</gene>
<evidence type="ECO:0000256" key="6">
    <source>
        <dbReference type="ARBA" id="ARBA00023014"/>
    </source>
</evidence>
<evidence type="ECO:0000313" key="11">
    <source>
        <dbReference type="EMBL" id="WAL69565.1"/>
    </source>
</evidence>
<dbReference type="Gene3D" id="2.102.10.10">
    <property type="entry name" value="Rieske [2Fe-2S] iron-sulphur domain"/>
    <property type="match status" value="1"/>
</dbReference>
<evidence type="ECO:0000256" key="8">
    <source>
        <dbReference type="ARBA" id="ARBA00029586"/>
    </source>
</evidence>
<sequence length="287" mass="30431">MTTGPQRTRQTEWAIFASFALAALGGIAFAVFFVLGGQTRFEGASLAVAFGGLATGLGLWAIRLLPSGGHVEEHEGFSSPEVERSEVVDHLVDLGRPRRRRWLVRLFGLAGGTITVALLFPLRSLLQPQGGALPPKALAETPWRAGGVRLIDRSGRPVRPEDVSAQSIEIVYPEHHPDAGDAPAFLVRLDPARLQDPPPGGQVGGIVAYSLLCTHAGCAVALYLEGTGQVLCPCHQSVFNLLRAARPVAGPASRPLPGLPIFVDADGYLRASGDFTSPPGPGYWSRP</sequence>
<reference evidence="11" key="1">
    <citation type="submission" date="2022-11" db="EMBL/GenBank/DDBJ databases">
        <authorList>
            <person name="Mo P."/>
        </authorList>
    </citation>
    <scope>NUCLEOTIDE SEQUENCE</scope>
    <source>
        <strain evidence="11">HUAS 11-8</strain>
    </source>
</reference>
<evidence type="ECO:0000313" key="12">
    <source>
        <dbReference type="Proteomes" id="UP001163203"/>
    </source>
</evidence>
<evidence type="ECO:0000256" key="1">
    <source>
        <dbReference type="ARBA" id="ARBA00002494"/>
    </source>
</evidence>
<name>A0ABY7BB43_9PSEU</name>
<accession>A0ABY7BB43</accession>
<dbReference type="PROSITE" id="PS51296">
    <property type="entry name" value="RIESKE"/>
    <property type="match status" value="1"/>
</dbReference>
<evidence type="ECO:0000256" key="5">
    <source>
        <dbReference type="ARBA" id="ARBA00023004"/>
    </source>
</evidence>
<comment type="function">
    <text evidence="1">Iron-sulfur subunit of the cytochrome bc1 complex, an essential component of the respiratory electron transport chain required for ATP synthesis. The bc1 complex catalyzes the oxidation of menaquinol and the reduction of cytochrome c in the respiratory chain. The bc1 complex operates through a Q-cycle mechanism that couples electron transfer to generation of the proton gradient that drives ATP synthesis.</text>
</comment>
<dbReference type="Pfam" id="PF00355">
    <property type="entry name" value="Rieske"/>
    <property type="match status" value="1"/>
</dbReference>
<keyword evidence="7" id="KW-1015">Disulfide bond</keyword>
<organism evidence="11 12">
    <name type="scientific">Amycolatopsis cynarae</name>
    <dbReference type="NCBI Taxonomy" id="2995223"/>
    <lineage>
        <taxon>Bacteria</taxon>
        <taxon>Bacillati</taxon>
        <taxon>Actinomycetota</taxon>
        <taxon>Actinomycetes</taxon>
        <taxon>Pseudonocardiales</taxon>
        <taxon>Pseudonocardiaceae</taxon>
        <taxon>Amycolatopsis</taxon>
    </lineage>
</organism>
<evidence type="ECO:0000256" key="2">
    <source>
        <dbReference type="ARBA" id="ARBA00015816"/>
    </source>
</evidence>
<dbReference type="CDD" id="cd03467">
    <property type="entry name" value="Rieske"/>
    <property type="match status" value="1"/>
</dbReference>
<evidence type="ECO:0000256" key="7">
    <source>
        <dbReference type="ARBA" id="ARBA00023157"/>
    </source>
</evidence>
<dbReference type="PANTHER" id="PTHR10134">
    <property type="entry name" value="CYTOCHROME B-C1 COMPLEX SUBUNIT RIESKE, MITOCHONDRIAL"/>
    <property type="match status" value="1"/>
</dbReference>
<keyword evidence="12" id="KW-1185">Reference proteome</keyword>
<dbReference type="InterPro" id="IPR017941">
    <property type="entry name" value="Rieske_2Fe-2S"/>
</dbReference>
<evidence type="ECO:0000256" key="9">
    <source>
        <dbReference type="SAM" id="Phobius"/>
    </source>
</evidence>
<dbReference type="InterPro" id="IPR014349">
    <property type="entry name" value="Rieske_Fe-S_prot"/>
</dbReference>
<keyword evidence="6" id="KW-0411">Iron-sulfur</keyword>
<feature type="transmembrane region" description="Helical" evidence="9">
    <location>
        <begin position="12"/>
        <end position="35"/>
    </location>
</feature>
<keyword evidence="9" id="KW-0812">Transmembrane</keyword>
<evidence type="ECO:0000256" key="4">
    <source>
        <dbReference type="ARBA" id="ARBA00022723"/>
    </source>
</evidence>